<comment type="caution">
    <text evidence="2">The sequence shown here is derived from an EMBL/GenBank/DDBJ whole genome shotgun (WGS) entry which is preliminary data.</text>
</comment>
<gene>
    <name evidence="2" type="ORF">EGR_06346</name>
</gene>
<sequence>MTTQNVGDATSEDGRGGEEADHQQDTEEEWDGDNEGTRLPISSSSVMQSHLTRHLCGGVWCHMGFTQPESQLLPITRKWPAVTPTMMTLLLAMFELCRGDKLCPSSTKHFRPLTHAREPKPSGKGGG</sequence>
<dbReference type="CTD" id="36342061"/>
<dbReference type="RefSeq" id="XP_024349993.1">
    <property type="nucleotide sequence ID" value="XM_024495595.1"/>
</dbReference>
<reference evidence="2 3" key="1">
    <citation type="journal article" date="2013" name="Nat. Genet.">
        <title>The genome of the hydatid tapeworm Echinococcus granulosus.</title>
        <authorList>
            <person name="Zheng H."/>
            <person name="Zhang W."/>
            <person name="Zhang L."/>
            <person name="Zhang Z."/>
            <person name="Li J."/>
            <person name="Lu G."/>
            <person name="Zhu Y."/>
            <person name="Wang Y."/>
            <person name="Huang Y."/>
            <person name="Liu J."/>
            <person name="Kang H."/>
            <person name="Chen J."/>
            <person name="Wang L."/>
            <person name="Chen A."/>
            <person name="Yu S."/>
            <person name="Gao Z."/>
            <person name="Jin L."/>
            <person name="Gu W."/>
            <person name="Wang Z."/>
            <person name="Zhao L."/>
            <person name="Shi B."/>
            <person name="Wen H."/>
            <person name="Lin R."/>
            <person name="Jones M.K."/>
            <person name="Brejova B."/>
            <person name="Vinar T."/>
            <person name="Zhao G."/>
            <person name="McManus D.P."/>
            <person name="Chen Z."/>
            <person name="Zhou Y."/>
            <person name="Wang S."/>
        </authorList>
    </citation>
    <scope>NUCLEOTIDE SEQUENCE [LARGE SCALE GENOMIC DNA]</scope>
</reference>
<proteinExistence type="predicted"/>
<feature type="region of interest" description="Disordered" evidence="1">
    <location>
        <begin position="1"/>
        <end position="46"/>
    </location>
</feature>
<dbReference type="KEGG" id="egl:EGR_06346"/>
<keyword evidence="3" id="KW-1185">Reference proteome</keyword>
<protein>
    <submittedName>
        <fullName evidence="2">Uncharacterized protein</fullName>
    </submittedName>
</protein>
<name>W6UL21_ECHGR</name>
<dbReference type="Proteomes" id="UP000019149">
    <property type="component" value="Unassembled WGS sequence"/>
</dbReference>
<organism evidence="2 3">
    <name type="scientific">Echinococcus granulosus</name>
    <name type="common">Hydatid tapeworm</name>
    <dbReference type="NCBI Taxonomy" id="6210"/>
    <lineage>
        <taxon>Eukaryota</taxon>
        <taxon>Metazoa</taxon>
        <taxon>Spiralia</taxon>
        <taxon>Lophotrochozoa</taxon>
        <taxon>Platyhelminthes</taxon>
        <taxon>Cestoda</taxon>
        <taxon>Eucestoda</taxon>
        <taxon>Cyclophyllidea</taxon>
        <taxon>Taeniidae</taxon>
        <taxon>Echinococcus</taxon>
        <taxon>Echinococcus granulosus group</taxon>
    </lineage>
</organism>
<dbReference type="AlphaFoldDB" id="W6UL21"/>
<evidence type="ECO:0000256" key="1">
    <source>
        <dbReference type="SAM" id="MobiDB-lite"/>
    </source>
</evidence>
<evidence type="ECO:0000313" key="2">
    <source>
        <dbReference type="EMBL" id="EUB58797.1"/>
    </source>
</evidence>
<dbReference type="EMBL" id="APAU02000055">
    <property type="protein sequence ID" value="EUB58797.1"/>
    <property type="molecule type" value="Genomic_DNA"/>
</dbReference>
<accession>W6UL21</accession>
<dbReference type="GeneID" id="36342061"/>
<evidence type="ECO:0000313" key="3">
    <source>
        <dbReference type="Proteomes" id="UP000019149"/>
    </source>
</evidence>
<feature type="compositionally biased region" description="Basic and acidic residues" evidence="1">
    <location>
        <begin position="12"/>
        <end position="25"/>
    </location>
</feature>